<dbReference type="GO" id="GO:0000183">
    <property type="term" value="P:rDNA heterochromatin formation"/>
    <property type="evidence" value="ECO:0007669"/>
    <property type="project" value="InterPro"/>
</dbReference>
<feature type="region of interest" description="Disordered" evidence="2">
    <location>
        <begin position="277"/>
        <end position="300"/>
    </location>
</feature>
<dbReference type="GO" id="GO:0003677">
    <property type="term" value="F:DNA binding"/>
    <property type="evidence" value="ECO:0007669"/>
    <property type="project" value="InterPro"/>
</dbReference>
<dbReference type="SMART" id="SM01025">
    <property type="entry name" value="BEN"/>
    <property type="match status" value="1"/>
</dbReference>
<dbReference type="EMBL" id="RCHS01004100">
    <property type="protein sequence ID" value="RMX37532.1"/>
    <property type="molecule type" value="Genomic_DNA"/>
</dbReference>
<dbReference type="InterPro" id="IPR033583">
    <property type="entry name" value="BEND3"/>
</dbReference>
<dbReference type="Pfam" id="PF15477">
    <property type="entry name" value="SMAP"/>
    <property type="match status" value="1"/>
</dbReference>
<keyword evidence="5" id="KW-1185">Reference proteome</keyword>
<feature type="compositionally biased region" description="Polar residues" evidence="2">
    <location>
        <begin position="762"/>
        <end position="777"/>
    </location>
</feature>
<dbReference type="GO" id="GO:0000792">
    <property type="term" value="C:heterochromatin"/>
    <property type="evidence" value="ECO:0007669"/>
    <property type="project" value="InterPro"/>
</dbReference>
<sequence length="844" mass="95821">MENATGYGSSKGNAKTQQNSALQLETAEKRDTQLEISVKMESYPVNQCDNQEPESGEPQEATENRKEMLHHSSKRKGSPRNQQRNYRRRSFSESPERSPERSKEQSPVSRRQNRHSDQGDYHRYRRSRSRSRSRSPRRRRRSHSPRNLYHMMDLGPEVNGQLATLLWKVEKLLENQERVLKNQEKLVKLMEHQQVAVLPRKLVPSGRSMSNGVRTADHKHPRPEKHIKQSPGEVRLSASALGAVAHLKNLALSPTSHTGVVPSLIEKPLRGEMKELTASSDTEEVNGTSQSDSVSGDGNTTLQNPLLVTPFCPLNTACVNCDSTNNAESQVELLTDSDQMKELLSWAERIQKTSCSVGNFSVNLVKVLFAKDEILNRNCSGTRGKEALDSDKLNLVRYCAFKLYSIPPEDQDKVWKQKCVISIDEYLRRGNRSRVQKTKSAPLDFSVIVECESNDVKDSDIGVNLSPFWVTILNERDETSDQAKEGKHSQSLGKIPSEREKAQQLSVRRGSNTRDEEDMEKSPPRGKTARSKSSDRDSSSPQRRNSPKRRSKTPDQRRRRSPCRERRVSCERKSPERPRRRDNRKSPQRDSRDRRSSGDYSRRHERDRDRARNREREGRGGRDWGRDRRYDRDRDGDRDRNRERDRDRSREDEKVASPGQDKKTFVKASVNCSFTATSTGQLETLPRPARPLTSEEVQAKLAAHAESLRKQAQDAASMLNLPSYLNPSVVNPHQYAVQAQKRKLLWSGKKTTEATASTSSSVPKSTMWNSTTFSNDQGGEMQAKFRRLMGIKGEGNATTTGEVTQPQNQKLMDDLEKEFERSRAFQLSRGAGGKSGIGLGYSGT</sequence>
<feature type="compositionally biased region" description="Basic and acidic residues" evidence="2">
    <location>
        <begin position="90"/>
        <end position="104"/>
    </location>
</feature>
<dbReference type="Proteomes" id="UP000275408">
    <property type="component" value="Unassembled WGS sequence"/>
</dbReference>
<reference evidence="4 5" key="1">
    <citation type="journal article" date="2018" name="Sci. Rep.">
        <title>Comparative analysis of the Pocillopora damicornis genome highlights role of immune system in coral evolution.</title>
        <authorList>
            <person name="Cunning R."/>
            <person name="Bay R.A."/>
            <person name="Gillette P."/>
            <person name="Baker A.C."/>
            <person name="Traylor-Knowles N."/>
        </authorList>
    </citation>
    <scope>NUCLEOTIDE SEQUENCE [LARGE SCALE GENOMIC DNA]</scope>
    <source>
        <strain evidence="4">RSMAS</strain>
        <tissue evidence="4">Whole animal</tissue>
    </source>
</reference>
<evidence type="ECO:0000259" key="3">
    <source>
        <dbReference type="PROSITE" id="PS51457"/>
    </source>
</evidence>
<name>A0A3M6T835_POCDA</name>
<evidence type="ECO:0000256" key="1">
    <source>
        <dbReference type="SAM" id="Coils"/>
    </source>
</evidence>
<keyword evidence="1" id="KW-0175">Coiled coil</keyword>
<feature type="compositionally biased region" description="Basic residues" evidence="2">
    <location>
        <begin position="123"/>
        <end position="144"/>
    </location>
</feature>
<accession>A0A3M6T835</accession>
<dbReference type="PANTHER" id="PTHR28665:SF1">
    <property type="entry name" value="BEN DOMAIN-CONTAINING PROTEIN 3"/>
    <property type="match status" value="1"/>
</dbReference>
<dbReference type="InterPro" id="IPR028124">
    <property type="entry name" value="SMAP_dom"/>
</dbReference>
<dbReference type="PANTHER" id="PTHR28665">
    <property type="entry name" value="BEN DOMAIN-CONTAINING PROTEIN 3"/>
    <property type="match status" value="1"/>
</dbReference>
<feature type="domain" description="BEN" evidence="3">
    <location>
        <begin position="328"/>
        <end position="434"/>
    </location>
</feature>
<comment type="caution">
    <text evidence="4">The sequence shown here is derived from an EMBL/GenBank/DDBJ whole genome shotgun (WGS) entry which is preliminary data.</text>
</comment>
<dbReference type="InterPro" id="IPR018379">
    <property type="entry name" value="BEN_domain"/>
</dbReference>
<dbReference type="PROSITE" id="PS51457">
    <property type="entry name" value="BEN"/>
    <property type="match status" value="1"/>
</dbReference>
<dbReference type="STRING" id="46731.A0A3M6T835"/>
<protein>
    <recommendedName>
        <fullName evidence="3">BEN domain-containing protein</fullName>
    </recommendedName>
</protein>
<organism evidence="4 5">
    <name type="scientific">Pocillopora damicornis</name>
    <name type="common">Cauliflower coral</name>
    <name type="synonym">Millepora damicornis</name>
    <dbReference type="NCBI Taxonomy" id="46731"/>
    <lineage>
        <taxon>Eukaryota</taxon>
        <taxon>Metazoa</taxon>
        <taxon>Cnidaria</taxon>
        <taxon>Anthozoa</taxon>
        <taxon>Hexacorallia</taxon>
        <taxon>Scleractinia</taxon>
        <taxon>Astrocoeniina</taxon>
        <taxon>Pocilloporidae</taxon>
        <taxon>Pocillopora</taxon>
    </lineage>
</organism>
<evidence type="ECO:0000313" key="5">
    <source>
        <dbReference type="Proteomes" id="UP000275408"/>
    </source>
</evidence>
<proteinExistence type="predicted"/>
<evidence type="ECO:0000256" key="2">
    <source>
        <dbReference type="SAM" id="MobiDB-lite"/>
    </source>
</evidence>
<feature type="compositionally biased region" description="Polar residues" evidence="2">
    <location>
        <begin position="1"/>
        <end position="23"/>
    </location>
</feature>
<gene>
    <name evidence="4" type="ORF">pdam_00020537</name>
</gene>
<feature type="region of interest" description="Disordered" evidence="2">
    <location>
        <begin position="204"/>
        <end position="232"/>
    </location>
</feature>
<dbReference type="OrthoDB" id="1928974at2759"/>
<feature type="region of interest" description="Disordered" evidence="2">
    <location>
        <begin position="1"/>
        <end position="152"/>
    </location>
</feature>
<feature type="region of interest" description="Disordered" evidence="2">
    <location>
        <begin position="752"/>
        <end position="777"/>
    </location>
</feature>
<feature type="compositionally biased region" description="Basic and acidic residues" evidence="2">
    <location>
        <begin position="552"/>
        <end position="664"/>
    </location>
</feature>
<evidence type="ECO:0000313" key="4">
    <source>
        <dbReference type="EMBL" id="RMX37532.1"/>
    </source>
</evidence>
<feature type="compositionally biased region" description="Basic and acidic residues" evidence="2">
    <location>
        <begin position="477"/>
        <end position="488"/>
    </location>
</feature>
<dbReference type="AlphaFoldDB" id="A0A3M6T835"/>
<feature type="coiled-coil region" evidence="1">
    <location>
        <begin position="166"/>
        <end position="193"/>
    </location>
</feature>
<feature type="region of interest" description="Disordered" evidence="2">
    <location>
        <begin position="477"/>
        <end position="664"/>
    </location>
</feature>
<dbReference type="Pfam" id="PF10523">
    <property type="entry name" value="BEN"/>
    <property type="match status" value="1"/>
</dbReference>